<feature type="chain" id="PRO_5015701875" evidence="1">
    <location>
        <begin position="19"/>
        <end position="301"/>
    </location>
</feature>
<feature type="signal peptide" evidence="1">
    <location>
        <begin position="1"/>
        <end position="18"/>
    </location>
</feature>
<organism evidence="2 3">
    <name type="scientific">Siphonobacter curvatus</name>
    <dbReference type="NCBI Taxonomy" id="2094562"/>
    <lineage>
        <taxon>Bacteria</taxon>
        <taxon>Pseudomonadati</taxon>
        <taxon>Bacteroidota</taxon>
        <taxon>Cytophagia</taxon>
        <taxon>Cytophagales</taxon>
        <taxon>Cytophagaceae</taxon>
        <taxon>Siphonobacter</taxon>
    </lineage>
</organism>
<dbReference type="PROSITE" id="PS51257">
    <property type="entry name" value="PROKAR_LIPOPROTEIN"/>
    <property type="match status" value="1"/>
</dbReference>
<sequence>MKSFPLYLLLALSSLLMSCEDVIDLRTQTGPTRLVVEGWINDDATPQTIRLTLSQNYFNNNRALPATGATVTVSDDLGKTYRFVDEKQDGNYVWKPAASEKMGRLGGKYTLNVAYASETYQAETEIKRVPTIDSLTYYYDNPTFVADDSPKEGYVAEFYARDFTGAGDCYWIKTYKNGQRYDRSARDLSIAYDAGFSPGAATDGLIFLLPVRRSINSDRLFQENDSIRVELLSITQPTYNFIRAVREESSNQGLFATAPSNVPTNILNARTDGPRALGWFGGSSISRFSTVFRKGNARPKP</sequence>
<proteinExistence type="predicted"/>
<protein>
    <submittedName>
        <fullName evidence="2">DUF4249 domain-containing protein</fullName>
    </submittedName>
</protein>
<name>A0A2S7IML1_9BACT</name>
<reference evidence="3" key="1">
    <citation type="submission" date="2018-02" db="EMBL/GenBank/DDBJ databases">
        <title>Genome sequencing of Solimonas sp. HR-BB.</title>
        <authorList>
            <person name="Lee Y."/>
            <person name="Jeon C.O."/>
        </authorList>
    </citation>
    <scope>NUCLEOTIDE SEQUENCE [LARGE SCALE GENOMIC DNA]</scope>
    <source>
        <strain evidence="3">HR-U</strain>
    </source>
</reference>
<gene>
    <name evidence="2" type="ORF">C5O19_04145</name>
</gene>
<evidence type="ECO:0000256" key="1">
    <source>
        <dbReference type="SAM" id="SignalP"/>
    </source>
</evidence>
<dbReference type="InterPro" id="IPR025345">
    <property type="entry name" value="DUF4249"/>
</dbReference>
<dbReference type="Pfam" id="PF14054">
    <property type="entry name" value="DUF4249"/>
    <property type="match status" value="1"/>
</dbReference>
<evidence type="ECO:0000313" key="2">
    <source>
        <dbReference type="EMBL" id="PQA58858.1"/>
    </source>
</evidence>
<keyword evidence="3" id="KW-1185">Reference proteome</keyword>
<dbReference type="AlphaFoldDB" id="A0A2S7IML1"/>
<evidence type="ECO:0000313" key="3">
    <source>
        <dbReference type="Proteomes" id="UP000239590"/>
    </source>
</evidence>
<comment type="caution">
    <text evidence="2">The sequence shown here is derived from an EMBL/GenBank/DDBJ whole genome shotgun (WGS) entry which is preliminary data.</text>
</comment>
<dbReference type="Proteomes" id="UP000239590">
    <property type="component" value="Unassembled WGS sequence"/>
</dbReference>
<dbReference type="RefSeq" id="WP_104710028.1">
    <property type="nucleotide sequence ID" value="NZ_PTRA01000001.1"/>
</dbReference>
<dbReference type="EMBL" id="PTRA01000001">
    <property type="protein sequence ID" value="PQA58858.1"/>
    <property type="molecule type" value="Genomic_DNA"/>
</dbReference>
<keyword evidence="1" id="KW-0732">Signal</keyword>
<accession>A0A2S7IML1</accession>
<dbReference type="OrthoDB" id="1117670at2"/>